<reference evidence="3" key="1">
    <citation type="journal article" date="2019" name="Int. J. Syst. Evol. Microbiol.">
        <title>The Global Catalogue of Microorganisms (GCM) 10K type strain sequencing project: providing services to taxonomists for standard genome sequencing and annotation.</title>
        <authorList>
            <consortium name="The Broad Institute Genomics Platform"/>
            <consortium name="The Broad Institute Genome Sequencing Center for Infectious Disease"/>
            <person name="Wu L."/>
            <person name="Ma J."/>
        </authorList>
    </citation>
    <scope>NUCLEOTIDE SEQUENCE [LARGE SCALE GENOMIC DNA]</scope>
    <source>
        <strain evidence="3">JCM 17441</strain>
    </source>
</reference>
<evidence type="ECO:0000313" key="3">
    <source>
        <dbReference type="Proteomes" id="UP001500620"/>
    </source>
</evidence>
<keyword evidence="3" id="KW-1185">Reference proteome</keyword>
<dbReference type="EMBL" id="BAABAT010000027">
    <property type="protein sequence ID" value="GAA4257345.1"/>
    <property type="molecule type" value="Genomic_DNA"/>
</dbReference>
<evidence type="ECO:0008006" key="4">
    <source>
        <dbReference type="Google" id="ProtNLM"/>
    </source>
</evidence>
<proteinExistence type="predicted"/>
<sequence length="211" mass="21604">MPKALTLTTTVSTVLLLAACGPKPVQVHSGDAAPAGSPEVTASAPTTVTPTSPGTALSPSTATTTNTAGGSLVLGPLGFGSLKLGMNRQQANATGMVVPFDSTPASGCKLGNLRDAPSGKGYVHLSAARGIATIDAYNSSIKTPEGVHVGTSAADMHRIYPEWEPTDGDQNNGRGGVFAPGGDHKTVYRIFLRNGVVTELTLQLQNQDCYE</sequence>
<accession>A0ABP8DJ50</accession>
<protein>
    <recommendedName>
        <fullName evidence="4">Lipoprotein</fullName>
    </recommendedName>
</protein>
<comment type="caution">
    <text evidence="2">The sequence shown here is derived from an EMBL/GenBank/DDBJ whole genome shotgun (WGS) entry which is preliminary data.</text>
</comment>
<dbReference type="PROSITE" id="PS51257">
    <property type="entry name" value="PROKAR_LIPOPROTEIN"/>
    <property type="match status" value="1"/>
</dbReference>
<evidence type="ECO:0000256" key="1">
    <source>
        <dbReference type="SAM" id="MobiDB-lite"/>
    </source>
</evidence>
<name>A0ABP8DJ50_9ACTN</name>
<organism evidence="2 3">
    <name type="scientific">Dactylosporangium darangshiense</name>
    <dbReference type="NCBI Taxonomy" id="579108"/>
    <lineage>
        <taxon>Bacteria</taxon>
        <taxon>Bacillati</taxon>
        <taxon>Actinomycetota</taxon>
        <taxon>Actinomycetes</taxon>
        <taxon>Micromonosporales</taxon>
        <taxon>Micromonosporaceae</taxon>
        <taxon>Dactylosporangium</taxon>
    </lineage>
</organism>
<feature type="region of interest" description="Disordered" evidence="1">
    <location>
        <begin position="26"/>
        <end position="67"/>
    </location>
</feature>
<feature type="compositionally biased region" description="Low complexity" evidence="1">
    <location>
        <begin position="40"/>
        <end position="67"/>
    </location>
</feature>
<dbReference type="Proteomes" id="UP001500620">
    <property type="component" value="Unassembled WGS sequence"/>
</dbReference>
<gene>
    <name evidence="2" type="ORF">GCM10022255_073770</name>
</gene>
<evidence type="ECO:0000313" key="2">
    <source>
        <dbReference type="EMBL" id="GAA4257345.1"/>
    </source>
</evidence>
<dbReference type="RefSeq" id="WP_345134341.1">
    <property type="nucleotide sequence ID" value="NZ_BAABAT010000027.1"/>
</dbReference>